<proteinExistence type="predicted"/>
<feature type="coiled-coil region" evidence="1">
    <location>
        <begin position="22"/>
        <end position="98"/>
    </location>
</feature>
<dbReference type="InterPro" id="IPR001494">
    <property type="entry name" value="Importin-beta_N"/>
</dbReference>
<evidence type="ECO:0000259" key="2">
    <source>
        <dbReference type="PROSITE" id="PS50166"/>
    </source>
</evidence>
<evidence type="ECO:0000313" key="3">
    <source>
        <dbReference type="EMBL" id="MEQ2307723.1"/>
    </source>
</evidence>
<reference evidence="3 4" key="1">
    <citation type="submission" date="2021-06" db="EMBL/GenBank/DDBJ databases">
        <authorList>
            <person name="Palmer J.M."/>
        </authorList>
    </citation>
    <scope>NUCLEOTIDE SEQUENCE [LARGE SCALE GENOMIC DNA]</scope>
    <source>
        <strain evidence="3 4">AS_MEX2019</strain>
        <tissue evidence="3">Muscle</tissue>
    </source>
</reference>
<dbReference type="Proteomes" id="UP001469553">
    <property type="component" value="Unassembled WGS sequence"/>
</dbReference>
<organism evidence="3 4">
    <name type="scientific">Ameca splendens</name>
    <dbReference type="NCBI Taxonomy" id="208324"/>
    <lineage>
        <taxon>Eukaryota</taxon>
        <taxon>Metazoa</taxon>
        <taxon>Chordata</taxon>
        <taxon>Craniata</taxon>
        <taxon>Vertebrata</taxon>
        <taxon>Euteleostomi</taxon>
        <taxon>Actinopterygii</taxon>
        <taxon>Neopterygii</taxon>
        <taxon>Teleostei</taxon>
        <taxon>Neoteleostei</taxon>
        <taxon>Acanthomorphata</taxon>
        <taxon>Ovalentaria</taxon>
        <taxon>Atherinomorphae</taxon>
        <taxon>Cyprinodontiformes</taxon>
        <taxon>Goodeidae</taxon>
        <taxon>Ameca</taxon>
    </lineage>
</organism>
<accession>A0ABV0ZN97</accession>
<comment type="caution">
    <text evidence="3">The sequence shown here is derived from an EMBL/GenBank/DDBJ whole genome shotgun (WGS) entry which is preliminary data.</text>
</comment>
<evidence type="ECO:0000313" key="4">
    <source>
        <dbReference type="Proteomes" id="UP001469553"/>
    </source>
</evidence>
<sequence>MLALTLEQKRQRDDQLSRHEDIVEHRQKLLRLTVELEEKNEKWLLCQQRCDAMEQQMLSWEQRKEQLNQKWRAAGEEVMQTRKVLEKIQQEKRELIKERFLILLL</sequence>
<dbReference type="EMBL" id="JAHRIP010067637">
    <property type="protein sequence ID" value="MEQ2307723.1"/>
    <property type="molecule type" value="Genomic_DNA"/>
</dbReference>
<gene>
    <name evidence="3" type="ORF">AMECASPLE_021125</name>
</gene>
<keyword evidence="4" id="KW-1185">Reference proteome</keyword>
<feature type="domain" description="Importin N-terminal" evidence="2">
    <location>
        <begin position="64"/>
        <end position="105"/>
    </location>
</feature>
<dbReference type="PROSITE" id="PS50166">
    <property type="entry name" value="IMPORTIN_B_NT"/>
    <property type="match status" value="1"/>
</dbReference>
<evidence type="ECO:0000256" key="1">
    <source>
        <dbReference type="SAM" id="Coils"/>
    </source>
</evidence>
<protein>
    <recommendedName>
        <fullName evidence="2">Importin N-terminal domain-containing protein</fullName>
    </recommendedName>
</protein>
<keyword evidence="1" id="KW-0175">Coiled coil</keyword>
<name>A0ABV0ZN97_9TELE</name>